<dbReference type="GO" id="GO:0046872">
    <property type="term" value="F:metal ion binding"/>
    <property type="evidence" value="ECO:0007669"/>
    <property type="project" value="UniProtKB-KW"/>
</dbReference>
<dbReference type="EMBL" id="MU825896">
    <property type="protein sequence ID" value="KAJ7383626.1"/>
    <property type="molecule type" value="Genomic_DNA"/>
</dbReference>
<organism evidence="22 23">
    <name type="scientific">Desmophyllum pertusum</name>
    <dbReference type="NCBI Taxonomy" id="174260"/>
    <lineage>
        <taxon>Eukaryota</taxon>
        <taxon>Metazoa</taxon>
        <taxon>Cnidaria</taxon>
        <taxon>Anthozoa</taxon>
        <taxon>Hexacorallia</taxon>
        <taxon>Scleractinia</taxon>
        <taxon>Caryophylliina</taxon>
        <taxon>Caryophylliidae</taxon>
        <taxon>Desmophyllum</taxon>
    </lineage>
</organism>
<comment type="similarity">
    <text evidence="5">Belongs to the glycosyltransferase 47 family.</text>
</comment>
<keyword evidence="13" id="KW-1133">Transmembrane helix</keyword>
<evidence type="ECO:0000256" key="11">
    <source>
        <dbReference type="ARBA" id="ARBA00022824"/>
    </source>
</evidence>
<keyword evidence="10" id="KW-0479">Metal-binding</keyword>
<dbReference type="GO" id="GO:0000139">
    <property type="term" value="C:Golgi membrane"/>
    <property type="evidence" value="ECO:0007669"/>
    <property type="project" value="UniProtKB-SubCell"/>
</dbReference>
<dbReference type="Pfam" id="PF03016">
    <property type="entry name" value="Exostosin_GT47"/>
    <property type="match status" value="1"/>
</dbReference>
<dbReference type="InterPro" id="IPR040911">
    <property type="entry name" value="Exostosin_GT47"/>
</dbReference>
<keyword evidence="17" id="KW-0325">Glycoprotein</keyword>
<keyword evidence="16" id="KW-1015">Disulfide bond</keyword>
<keyword evidence="9" id="KW-0812">Transmembrane</keyword>
<evidence type="ECO:0000313" key="22">
    <source>
        <dbReference type="EMBL" id="KAJ7383626.1"/>
    </source>
</evidence>
<evidence type="ECO:0000259" key="21">
    <source>
        <dbReference type="Pfam" id="PF09258"/>
    </source>
</evidence>
<dbReference type="EC" id="2.4.1.224" evidence="6"/>
<name>A0A9W9ZKY0_9CNID</name>
<dbReference type="PANTHER" id="PTHR48261:SF5">
    <property type="entry name" value="EXOSTOSIN GLYCOSYLTRANSFERASE 2"/>
    <property type="match status" value="1"/>
</dbReference>
<evidence type="ECO:0000256" key="4">
    <source>
        <dbReference type="ARBA" id="ARBA00004922"/>
    </source>
</evidence>
<feature type="domain" description="Glycosyl transferase 64" evidence="21">
    <location>
        <begin position="287"/>
        <end position="531"/>
    </location>
</feature>
<comment type="pathway">
    <text evidence="4">Protein modification; protein glycosylation.</text>
</comment>
<gene>
    <name evidence="22" type="primary">EXT2</name>
    <name evidence="22" type="ORF">OS493_026812</name>
</gene>
<keyword evidence="7 22" id="KW-0328">Glycosyltransferase</keyword>
<evidence type="ECO:0000256" key="12">
    <source>
        <dbReference type="ARBA" id="ARBA00022968"/>
    </source>
</evidence>
<reference evidence="22" key="1">
    <citation type="submission" date="2023-01" db="EMBL/GenBank/DDBJ databases">
        <title>Genome assembly of the deep-sea coral Lophelia pertusa.</title>
        <authorList>
            <person name="Herrera S."/>
            <person name="Cordes E."/>
        </authorList>
    </citation>
    <scope>NUCLEOTIDE SEQUENCE</scope>
    <source>
        <strain evidence="22">USNM1676648</strain>
        <tissue evidence="22">Polyp</tissue>
    </source>
</reference>
<comment type="subcellular location">
    <subcellularLocation>
        <location evidence="3">Endoplasmic reticulum membrane</location>
        <topology evidence="3">Single-pass type II membrane protein</topology>
    </subcellularLocation>
    <subcellularLocation>
        <location evidence="2">Golgi apparatus membrane</location>
        <topology evidence="2">Single-pass type II membrane protein</topology>
    </subcellularLocation>
</comment>
<proteinExistence type="inferred from homology"/>
<evidence type="ECO:0000256" key="19">
    <source>
        <dbReference type="ARBA" id="ARBA00069568"/>
    </source>
</evidence>
<evidence type="ECO:0000256" key="10">
    <source>
        <dbReference type="ARBA" id="ARBA00022723"/>
    </source>
</evidence>
<evidence type="ECO:0000256" key="3">
    <source>
        <dbReference type="ARBA" id="ARBA00004648"/>
    </source>
</evidence>
<keyword evidence="8 22" id="KW-0808">Transferase</keyword>
<dbReference type="Pfam" id="PF09258">
    <property type="entry name" value="Glyco_transf_64"/>
    <property type="match status" value="1"/>
</dbReference>
<dbReference type="Proteomes" id="UP001163046">
    <property type="component" value="Unassembled WGS sequence"/>
</dbReference>
<dbReference type="GO" id="GO:0005789">
    <property type="term" value="C:endoplasmic reticulum membrane"/>
    <property type="evidence" value="ECO:0007669"/>
    <property type="project" value="UniProtKB-SubCell"/>
</dbReference>
<dbReference type="PANTHER" id="PTHR48261">
    <property type="entry name" value="ACETYLGLUCOSAMINYLTRANSFERASE"/>
    <property type="match status" value="1"/>
</dbReference>
<evidence type="ECO:0000313" key="23">
    <source>
        <dbReference type="Proteomes" id="UP001163046"/>
    </source>
</evidence>
<protein>
    <recommendedName>
        <fullName evidence="19">Exostosin-2</fullName>
        <ecNumber evidence="6">2.4.1.224</ecNumber>
    </recommendedName>
</protein>
<keyword evidence="18" id="KW-0464">Manganese</keyword>
<evidence type="ECO:0000256" key="8">
    <source>
        <dbReference type="ARBA" id="ARBA00022679"/>
    </source>
</evidence>
<evidence type="ECO:0000256" key="9">
    <source>
        <dbReference type="ARBA" id="ARBA00022692"/>
    </source>
</evidence>
<dbReference type="FunFam" id="3.90.550.10:FF:000035">
    <property type="entry name" value="Putative Exostosin-2"/>
    <property type="match status" value="1"/>
</dbReference>
<dbReference type="AlphaFoldDB" id="A0A9W9ZKY0"/>
<comment type="cofactor">
    <cofactor evidence="1">
        <name>Mn(2+)</name>
        <dbReference type="ChEBI" id="CHEBI:29035"/>
    </cofactor>
</comment>
<keyword evidence="11" id="KW-0256">Endoplasmic reticulum</keyword>
<keyword evidence="23" id="KW-1185">Reference proteome</keyword>
<evidence type="ECO:0000256" key="14">
    <source>
        <dbReference type="ARBA" id="ARBA00023034"/>
    </source>
</evidence>
<evidence type="ECO:0000256" key="1">
    <source>
        <dbReference type="ARBA" id="ARBA00001936"/>
    </source>
</evidence>
<dbReference type="InterPro" id="IPR004263">
    <property type="entry name" value="Exostosin"/>
</dbReference>
<evidence type="ECO:0000259" key="20">
    <source>
        <dbReference type="Pfam" id="PF03016"/>
    </source>
</evidence>
<dbReference type="GO" id="GO:0015020">
    <property type="term" value="F:glucuronosyltransferase activity"/>
    <property type="evidence" value="ECO:0007669"/>
    <property type="project" value="UniProtKB-ARBA"/>
</dbReference>
<evidence type="ECO:0000256" key="15">
    <source>
        <dbReference type="ARBA" id="ARBA00023136"/>
    </source>
</evidence>
<evidence type="ECO:0000256" key="17">
    <source>
        <dbReference type="ARBA" id="ARBA00023180"/>
    </source>
</evidence>
<feature type="domain" description="Exostosin GT47" evidence="20">
    <location>
        <begin position="12"/>
        <end position="206"/>
    </location>
</feature>
<evidence type="ECO:0000256" key="7">
    <source>
        <dbReference type="ARBA" id="ARBA00022676"/>
    </source>
</evidence>
<evidence type="ECO:0000256" key="13">
    <source>
        <dbReference type="ARBA" id="ARBA00022989"/>
    </source>
</evidence>
<dbReference type="InterPro" id="IPR029044">
    <property type="entry name" value="Nucleotide-diphossugar_trans"/>
</dbReference>
<keyword evidence="12" id="KW-0735">Signal-anchor</keyword>
<dbReference type="SUPFAM" id="SSF53448">
    <property type="entry name" value="Nucleotide-diphospho-sugar transferases"/>
    <property type="match status" value="1"/>
</dbReference>
<evidence type="ECO:0000256" key="6">
    <source>
        <dbReference type="ARBA" id="ARBA00012194"/>
    </source>
</evidence>
<evidence type="ECO:0000256" key="16">
    <source>
        <dbReference type="ARBA" id="ARBA00023157"/>
    </source>
</evidence>
<comment type="caution">
    <text evidence="22">The sequence shown here is derived from an EMBL/GenBank/DDBJ whole genome shotgun (WGS) entry which is preliminary data.</text>
</comment>
<evidence type="ECO:0000256" key="5">
    <source>
        <dbReference type="ARBA" id="ARBA00010271"/>
    </source>
</evidence>
<sequence>MPEFLQGYQAGKMKGKNHLLFNMLPGGDPDYNSSLDVATDKAILAGGGFATWSYRTGYDVSIPVYNPLTNQRVLLPQKRSNEWMFVSSQTNINHMFRRQLEDVERENSGFLILKHCAEDFKNVHKRCKGTMSYQYPDILQHATFCLVMRGVRLGQTTLLDALMMGCIPVIVSDDYILPFSDVLDWKRGAVHVVENEIKRIPAILKEIPASQITDMRRQGKWFWERYFSSMGKIALTTLRVLNDRVYHYTAWQYEDWNAPFLTSSGKETANLVPPLFFPLRPYTNQGFTAVVLCYDRVDTMFKVITKIADTPSLSKIVVVWNNVNKAPPSVAKWPKLMKPVTVVKTKENKLSNRFYPYSEIETEAILAIDDDILMLTPDELEFGFQAWREFPDRLVGFPGRVHTNQNNTSRFKYESEWTNSVSMVLTGCAFHHKYFSHLFTYMMPIYIRDWVDKHMNCEDIAMNFMVANYTGKAPIKVTRRKRFRCPECVTESLWADPSHFVERSECLNEFVRAYGHMPLETVEFRADPLLFGEKLPDRLKLYKDIGSV</sequence>
<accession>A0A9W9ZKY0</accession>
<evidence type="ECO:0000256" key="2">
    <source>
        <dbReference type="ARBA" id="ARBA00004323"/>
    </source>
</evidence>
<dbReference type="GO" id="GO:0015012">
    <property type="term" value="P:heparan sulfate proteoglycan biosynthetic process"/>
    <property type="evidence" value="ECO:0007669"/>
    <property type="project" value="UniProtKB-ARBA"/>
</dbReference>
<keyword evidence="15" id="KW-0472">Membrane</keyword>
<evidence type="ECO:0000256" key="18">
    <source>
        <dbReference type="ARBA" id="ARBA00023211"/>
    </source>
</evidence>
<dbReference type="OrthoDB" id="5954868at2759"/>
<dbReference type="GO" id="GO:0050508">
    <property type="term" value="F:glucuronosyl-N-acetylglucosaminyl-proteoglycan 4-alpha-N-acetylglucosaminyltransferase activity"/>
    <property type="evidence" value="ECO:0007669"/>
    <property type="project" value="UniProtKB-EC"/>
</dbReference>
<keyword evidence="14" id="KW-0333">Golgi apparatus</keyword>
<dbReference type="InterPro" id="IPR015338">
    <property type="entry name" value="GT64_dom"/>
</dbReference>
<dbReference type="Gene3D" id="3.90.550.10">
    <property type="entry name" value="Spore Coat Polysaccharide Biosynthesis Protein SpsA, Chain A"/>
    <property type="match status" value="1"/>
</dbReference>